<dbReference type="Gene3D" id="3.40.50.1980">
    <property type="entry name" value="Nitrogenase molybdenum iron protein domain"/>
    <property type="match status" value="1"/>
</dbReference>
<dbReference type="RefSeq" id="WP_005392099.1">
    <property type="nucleotide sequence ID" value="NZ_CP066007.1"/>
</dbReference>
<evidence type="ECO:0000313" key="3">
    <source>
        <dbReference type="EMBL" id="QRP71511.1"/>
    </source>
</evidence>
<protein>
    <recommendedName>
        <fullName evidence="5">Iron complex transport system substrate-binding protein</fullName>
    </recommendedName>
</protein>
<organism evidence="2 4">
    <name type="scientific">Corynebacterium glucuronolyticum</name>
    <dbReference type="NCBI Taxonomy" id="39791"/>
    <lineage>
        <taxon>Bacteria</taxon>
        <taxon>Bacillati</taxon>
        <taxon>Actinomycetota</taxon>
        <taxon>Actinomycetes</taxon>
        <taxon>Mycobacteriales</taxon>
        <taxon>Corynebacteriaceae</taxon>
        <taxon>Corynebacterium</taxon>
    </lineage>
</organism>
<dbReference type="EMBL" id="CP069534">
    <property type="protein sequence ID" value="QRP71511.1"/>
    <property type="molecule type" value="Genomic_DNA"/>
</dbReference>
<sequence length="194" mass="20518">MKKVFSRSLALAIMAAVNMNLAGCSSDTTNSATSSPAAADSSHGFTFENCGHEITVDGVPQKVLLVNRIGVVPTLYALGVLSDVHMRAGAFAPEYFASSPELKKKVDSIPNLTEKVDPTGHLQISKEEVVDGPNAFVKAYSGSVMSDLPLATADSPERYADIFRAAGLQDVSVTWLPEITTLDDTYGTAPGHES</sequence>
<dbReference type="Proteomes" id="UP000596145">
    <property type="component" value="Chromosome"/>
</dbReference>
<dbReference type="OrthoDB" id="9797850at2"/>
<dbReference type="EMBL" id="CP066007">
    <property type="protein sequence ID" value="QQB45975.1"/>
    <property type="molecule type" value="Genomic_DNA"/>
</dbReference>
<evidence type="ECO:0008006" key="5">
    <source>
        <dbReference type="Google" id="ProtNLM"/>
    </source>
</evidence>
<evidence type="ECO:0000313" key="2">
    <source>
        <dbReference type="EMBL" id="QQB45975.1"/>
    </source>
</evidence>
<dbReference type="Proteomes" id="UP000617681">
    <property type="component" value="Chromosome"/>
</dbReference>
<name>A0A7T4JUL9_9CORY</name>
<keyword evidence="1" id="KW-0732">Signal</keyword>
<dbReference type="GeneID" id="92759785"/>
<accession>A0A7T4JUL9</accession>
<proteinExistence type="predicted"/>
<evidence type="ECO:0000313" key="4">
    <source>
        <dbReference type="Proteomes" id="UP000596145"/>
    </source>
</evidence>
<feature type="chain" id="PRO_5038775269" description="Iron complex transport system substrate-binding protein" evidence="1">
    <location>
        <begin position="23"/>
        <end position="194"/>
    </location>
</feature>
<feature type="signal peptide" evidence="1">
    <location>
        <begin position="1"/>
        <end position="22"/>
    </location>
</feature>
<evidence type="ECO:0000256" key="1">
    <source>
        <dbReference type="SAM" id="SignalP"/>
    </source>
</evidence>
<gene>
    <name evidence="2" type="ORF">I6I10_10975</name>
    <name evidence="3" type="ORF">I6J21_05145</name>
</gene>
<dbReference type="AlphaFoldDB" id="A0A7T4JUL9"/>
<reference evidence="2 4" key="1">
    <citation type="submission" date="2020-12" db="EMBL/GenBank/DDBJ databases">
        <title>FDA dAtabase for Regulatory Grade micrObial Sequences (FDA-ARGOS): Supporting development and validation of Infectious Disease Dx tests.</title>
        <authorList>
            <person name="Sproer C."/>
            <person name="Gronow S."/>
            <person name="Severitt S."/>
            <person name="Schroder I."/>
            <person name="Tallon L."/>
            <person name="Sadzewicz L."/>
            <person name="Zhao X."/>
            <person name="Boylan J."/>
            <person name="Ott S."/>
            <person name="Bowen H."/>
            <person name="Vavikolanu K."/>
            <person name="Mehta A."/>
            <person name="Aluvathingal J."/>
            <person name="Nadendla S."/>
            <person name="Lowell S."/>
            <person name="Myers T."/>
            <person name="Yan Y."/>
            <person name="Sichtig H."/>
        </authorList>
    </citation>
    <scope>NUCLEOTIDE SEQUENCE [LARGE SCALE GENOMIC DNA]</scope>
    <source>
        <strain evidence="2 4">FDAARGOS_1053</strain>
        <strain evidence="3">FDAARGOS_1191</strain>
    </source>
</reference>